<sequence>MLWLCSCLGIWPGSHDVAARVELETSENTQEYQLLVFALINELIKNMQLVFARDPKNPESRLLNLDPDPGIHNTSHFV</sequence>
<evidence type="ECO:0000313" key="1">
    <source>
        <dbReference type="EMBL" id="VDK44562.1"/>
    </source>
</evidence>
<dbReference type="WBParaSite" id="ASIM_0001173301-mRNA-1">
    <property type="protein sequence ID" value="ASIM_0001173301-mRNA-1"/>
    <property type="gene ID" value="ASIM_0001173301"/>
</dbReference>
<dbReference type="AlphaFoldDB" id="A0A0M3JU92"/>
<reference evidence="3" key="1">
    <citation type="submission" date="2017-02" db="UniProtKB">
        <authorList>
            <consortium name="WormBaseParasite"/>
        </authorList>
    </citation>
    <scope>IDENTIFICATION</scope>
</reference>
<reference evidence="1 2" key="2">
    <citation type="submission" date="2018-11" db="EMBL/GenBank/DDBJ databases">
        <authorList>
            <consortium name="Pathogen Informatics"/>
        </authorList>
    </citation>
    <scope>NUCLEOTIDE SEQUENCE [LARGE SCALE GENOMIC DNA]</scope>
</reference>
<protein>
    <submittedName>
        <fullName evidence="3">Rho-GAP domain-containing protein</fullName>
    </submittedName>
</protein>
<keyword evidence="2" id="KW-1185">Reference proteome</keyword>
<proteinExistence type="predicted"/>
<organism evidence="3">
    <name type="scientific">Anisakis simplex</name>
    <name type="common">Herring worm</name>
    <dbReference type="NCBI Taxonomy" id="6269"/>
    <lineage>
        <taxon>Eukaryota</taxon>
        <taxon>Metazoa</taxon>
        <taxon>Ecdysozoa</taxon>
        <taxon>Nematoda</taxon>
        <taxon>Chromadorea</taxon>
        <taxon>Rhabditida</taxon>
        <taxon>Spirurina</taxon>
        <taxon>Ascaridomorpha</taxon>
        <taxon>Ascaridoidea</taxon>
        <taxon>Anisakidae</taxon>
        <taxon>Anisakis</taxon>
        <taxon>Anisakis simplex complex</taxon>
    </lineage>
</organism>
<gene>
    <name evidence="1" type="ORF">ASIM_LOCUS11199</name>
</gene>
<name>A0A0M3JU92_ANISI</name>
<dbReference type="EMBL" id="UYRR01031048">
    <property type="protein sequence ID" value="VDK44562.1"/>
    <property type="molecule type" value="Genomic_DNA"/>
</dbReference>
<dbReference type="Proteomes" id="UP000267096">
    <property type="component" value="Unassembled WGS sequence"/>
</dbReference>
<evidence type="ECO:0000313" key="3">
    <source>
        <dbReference type="WBParaSite" id="ASIM_0001173301-mRNA-1"/>
    </source>
</evidence>
<evidence type="ECO:0000313" key="2">
    <source>
        <dbReference type="Proteomes" id="UP000267096"/>
    </source>
</evidence>
<accession>A0A0M3JU92</accession>